<organism evidence="1 2">
    <name type="scientific">Denitrificimonas halotolerans</name>
    <dbReference type="NCBI Taxonomy" id="3098930"/>
    <lineage>
        <taxon>Bacteria</taxon>
        <taxon>Pseudomonadati</taxon>
        <taxon>Pseudomonadota</taxon>
        <taxon>Gammaproteobacteria</taxon>
        <taxon>Pseudomonadales</taxon>
        <taxon>Pseudomonadaceae</taxon>
        <taxon>Denitrificimonas</taxon>
    </lineage>
</organism>
<keyword evidence="2" id="KW-1185">Reference proteome</keyword>
<reference evidence="1 2" key="1">
    <citation type="submission" date="2023-12" db="EMBL/GenBank/DDBJ databases">
        <title>Denitrificimonas halotolerans sp. nov.,a novel species isolated from landfill leachate.</title>
        <authorList>
            <person name="Wang S."/>
        </authorList>
    </citation>
    <scope>NUCLEOTIDE SEQUENCE [LARGE SCALE GENOMIC DNA]</scope>
    <source>
        <strain evidence="1 2">JX-1</strain>
    </source>
</reference>
<evidence type="ECO:0000313" key="2">
    <source>
        <dbReference type="Proteomes" id="UP001294570"/>
    </source>
</evidence>
<proteinExistence type="predicted"/>
<dbReference type="RefSeq" id="WP_321552590.1">
    <property type="nucleotide sequence ID" value="NZ_JAXIVU010000002.1"/>
</dbReference>
<dbReference type="EMBL" id="JAXIVU010000002">
    <property type="protein sequence ID" value="MDY7218494.1"/>
    <property type="molecule type" value="Genomic_DNA"/>
</dbReference>
<accession>A0ABU5GP25</accession>
<sequence length="214" mass="23700">MQNTPSIGHILEMPDLQVDALCTDQDGYLSFLSVWGRDTATQELLARLTLPANETASLIQGFNLRLDNKSSTSTNKILVIPDLLEKTFSRTFGRTKFGSINNLWLYDSRAVKADKANHTAFIVLRDNGDTQSLDQLPQHPEFGNCLQQLISVSPVPILEHWAPVAFKAACELEMVSLHTSYLGKALCAEIALKESVFQHRISELICNGTLTVNA</sequence>
<name>A0ABU5GP25_9GAMM</name>
<protein>
    <recommendedName>
        <fullName evidence="3">Aminomethyltransferase folate-binding domain-containing protein</fullName>
    </recommendedName>
</protein>
<evidence type="ECO:0008006" key="3">
    <source>
        <dbReference type="Google" id="ProtNLM"/>
    </source>
</evidence>
<dbReference type="Proteomes" id="UP001294570">
    <property type="component" value="Unassembled WGS sequence"/>
</dbReference>
<gene>
    <name evidence="1" type="ORF">TOI97_02705</name>
</gene>
<evidence type="ECO:0000313" key="1">
    <source>
        <dbReference type="EMBL" id="MDY7218494.1"/>
    </source>
</evidence>
<comment type="caution">
    <text evidence="1">The sequence shown here is derived from an EMBL/GenBank/DDBJ whole genome shotgun (WGS) entry which is preliminary data.</text>
</comment>